<evidence type="ECO:0000313" key="6">
    <source>
        <dbReference type="EMBL" id="SSY70903.1"/>
    </source>
</evidence>
<dbReference type="PANTHER" id="PTHR40661:SF3">
    <property type="entry name" value="FELS-1 PROPHAGE TRANSCRIPTIONAL REGULATOR"/>
    <property type="match status" value="1"/>
</dbReference>
<evidence type="ECO:0000256" key="1">
    <source>
        <dbReference type="ARBA" id="ARBA00023015"/>
    </source>
</evidence>
<dbReference type="Gene3D" id="2.10.109.10">
    <property type="entry name" value="Umud Fragment, subunit A"/>
    <property type="match status" value="1"/>
</dbReference>
<name>A0A376BMQ0_9NEIS</name>
<dbReference type="SUPFAM" id="SSF51306">
    <property type="entry name" value="LexA/Signal peptidase"/>
    <property type="match status" value="1"/>
</dbReference>
<dbReference type="GO" id="GO:0045892">
    <property type="term" value="P:negative regulation of DNA-templated transcription"/>
    <property type="evidence" value="ECO:0007669"/>
    <property type="project" value="InterPro"/>
</dbReference>
<keyword evidence="7" id="KW-1185">Reference proteome</keyword>
<dbReference type="Proteomes" id="UP000254209">
    <property type="component" value="Unassembled WGS sequence"/>
</dbReference>
<organism evidence="6 7">
    <name type="scientific">Alysiella crassa</name>
    <dbReference type="NCBI Taxonomy" id="153491"/>
    <lineage>
        <taxon>Bacteria</taxon>
        <taxon>Pseudomonadati</taxon>
        <taxon>Pseudomonadota</taxon>
        <taxon>Betaproteobacteria</taxon>
        <taxon>Neisseriales</taxon>
        <taxon>Neisseriaceae</taxon>
        <taxon>Alysiella</taxon>
    </lineage>
</organism>
<accession>A0A376BMQ0</accession>
<dbReference type="InterPro" id="IPR015927">
    <property type="entry name" value="Peptidase_S24_S26A/B/C"/>
</dbReference>
<evidence type="ECO:0000256" key="2">
    <source>
        <dbReference type="ARBA" id="ARBA00023125"/>
    </source>
</evidence>
<protein>
    <submittedName>
        <fullName evidence="6">Uncharacterized protein</fullName>
    </submittedName>
</protein>
<dbReference type="Gene3D" id="1.10.260.40">
    <property type="entry name" value="lambda repressor-like DNA-binding domains"/>
    <property type="match status" value="1"/>
</dbReference>
<reference evidence="6 7" key="1">
    <citation type="submission" date="2018-06" db="EMBL/GenBank/DDBJ databases">
        <authorList>
            <consortium name="Pathogen Informatics"/>
            <person name="Doyle S."/>
        </authorList>
    </citation>
    <scope>NUCLEOTIDE SEQUENCE [LARGE SCALE GENOMIC DNA]</scope>
    <source>
        <strain evidence="6 7">NCTC10283</strain>
    </source>
</reference>
<keyword evidence="2" id="KW-0238">DNA-binding</keyword>
<feature type="domain" description="Bacteriophage CI repressor N-terminal" evidence="5">
    <location>
        <begin position="22"/>
        <end position="69"/>
    </location>
</feature>
<dbReference type="InterPro" id="IPR001387">
    <property type="entry name" value="Cro/C1-type_HTH"/>
</dbReference>
<dbReference type="CDD" id="cd06529">
    <property type="entry name" value="S24_LexA-like"/>
    <property type="match status" value="1"/>
</dbReference>
<feature type="domain" description="Peptidase S24/S26A/S26B/S26C" evidence="4">
    <location>
        <begin position="120"/>
        <end position="201"/>
    </location>
</feature>
<proteinExistence type="predicted"/>
<keyword evidence="1" id="KW-0805">Transcription regulation</keyword>
<dbReference type="Pfam" id="PF07022">
    <property type="entry name" value="Phage_CI_repr"/>
    <property type="match status" value="1"/>
</dbReference>
<keyword evidence="3" id="KW-0804">Transcription</keyword>
<evidence type="ECO:0000259" key="5">
    <source>
        <dbReference type="Pfam" id="PF07022"/>
    </source>
</evidence>
<dbReference type="EMBL" id="UFSO01000002">
    <property type="protein sequence ID" value="SSY70903.1"/>
    <property type="molecule type" value="Genomic_DNA"/>
</dbReference>
<dbReference type="InterPro" id="IPR036286">
    <property type="entry name" value="LexA/Signal_pep-like_sf"/>
</dbReference>
<dbReference type="AlphaFoldDB" id="A0A376BMQ0"/>
<sequence>MHETAARLYQAAAELRRIHHLSELATTLAVSPQTVRNWEKNGLSKKGLQEAQQIFGISLDWLQTGKGNMLNEPSALLAPPTVVARTTPHVDNTPTPALPDVHAFALQKLGVQGEHIRHEIVKNDNMLNTLEVGDTVLIDTNIRAYIGSGIYALATELGVKIYRINLFQNGFLVLINDNPAYPPEMLRPDELGSLKIVGRVVGKYGVVAL</sequence>
<dbReference type="InterPro" id="IPR039418">
    <property type="entry name" value="LexA-like"/>
</dbReference>
<evidence type="ECO:0000256" key="3">
    <source>
        <dbReference type="ARBA" id="ARBA00023163"/>
    </source>
</evidence>
<dbReference type="PANTHER" id="PTHR40661">
    <property type="match status" value="1"/>
</dbReference>
<gene>
    <name evidence="6" type="ORF">NCTC10283_01024</name>
</gene>
<dbReference type="InterPro" id="IPR010982">
    <property type="entry name" value="Lambda_DNA-bd_dom_sf"/>
</dbReference>
<dbReference type="GO" id="GO:0003677">
    <property type="term" value="F:DNA binding"/>
    <property type="evidence" value="ECO:0007669"/>
    <property type="project" value="UniProtKB-KW"/>
</dbReference>
<dbReference type="Pfam" id="PF00717">
    <property type="entry name" value="Peptidase_S24"/>
    <property type="match status" value="1"/>
</dbReference>
<evidence type="ECO:0000313" key="7">
    <source>
        <dbReference type="Proteomes" id="UP000254209"/>
    </source>
</evidence>
<dbReference type="InterPro" id="IPR010744">
    <property type="entry name" value="Phage_CI_N"/>
</dbReference>
<evidence type="ECO:0000259" key="4">
    <source>
        <dbReference type="Pfam" id="PF00717"/>
    </source>
</evidence>
<dbReference type="CDD" id="cd00093">
    <property type="entry name" value="HTH_XRE"/>
    <property type="match status" value="1"/>
</dbReference>
<dbReference type="STRING" id="1120980.GCA_000745955_02663"/>
<dbReference type="OrthoDB" id="8613261at2"/>
<dbReference type="RefSeq" id="WP_051968652.1">
    <property type="nucleotide sequence ID" value="NZ_CP091519.2"/>
</dbReference>